<accession>A0ABQ6N9F9</accession>
<sequence>ESTTSSTAETLSHLERNFSNILMLVTRSLEALSDAFQKSKSKNEQAKAVALAQQLTEHLGEVNIVITKVTNMCDGKTKIATGSAVPENVEEGLSVAKHTLSVLLPKFNKMMKATKEPGAVDKIEEGLLDHIDEAMSDAAENMDNLVNWLKESGFGDAAGAVMLAMRWKSKAFGGGKKGARGRGFGSIRIAPGGSVADNLEGLSAAAKATDKSNDEADEVASALKDAQADAMKEMADAMKIEEDPVAEGA</sequence>
<gene>
    <name evidence="1" type="ORF">TeGR_g13577</name>
</gene>
<protein>
    <submittedName>
        <fullName evidence="1">Uncharacterized protein</fullName>
    </submittedName>
</protein>
<name>A0ABQ6N9F9_9STRA</name>
<feature type="non-terminal residue" evidence="1">
    <location>
        <position position="1"/>
    </location>
</feature>
<keyword evidence="2" id="KW-1185">Reference proteome</keyword>
<proteinExistence type="predicted"/>
<dbReference type="EMBL" id="BRYB01006885">
    <property type="protein sequence ID" value="GMI50071.1"/>
    <property type="molecule type" value="Genomic_DNA"/>
</dbReference>
<evidence type="ECO:0000313" key="1">
    <source>
        <dbReference type="EMBL" id="GMI50071.1"/>
    </source>
</evidence>
<dbReference type="Proteomes" id="UP001165060">
    <property type="component" value="Unassembled WGS sequence"/>
</dbReference>
<evidence type="ECO:0000313" key="2">
    <source>
        <dbReference type="Proteomes" id="UP001165060"/>
    </source>
</evidence>
<reference evidence="1 2" key="1">
    <citation type="journal article" date="2023" name="Commun. Biol.">
        <title>Genome analysis of Parmales, the sister group of diatoms, reveals the evolutionary specialization of diatoms from phago-mixotrophs to photoautotrophs.</title>
        <authorList>
            <person name="Ban H."/>
            <person name="Sato S."/>
            <person name="Yoshikawa S."/>
            <person name="Yamada K."/>
            <person name="Nakamura Y."/>
            <person name="Ichinomiya M."/>
            <person name="Sato N."/>
            <person name="Blanc-Mathieu R."/>
            <person name="Endo H."/>
            <person name="Kuwata A."/>
            <person name="Ogata H."/>
        </authorList>
    </citation>
    <scope>NUCLEOTIDE SEQUENCE [LARGE SCALE GENOMIC DNA]</scope>
</reference>
<organism evidence="1 2">
    <name type="scientific">Tetraparma gracilis</name>
    <dbReference type="NCBI Taxonomy" id="2962635"/>
    <lineage>
        <taxon>Eukaryota</taxon>
        <taxon>Sar</taxon>
        <taxon>Stramenopiles</taxon>
        <taxon>Ochrophyta</taxon>
        <taxon>Bolidophyceae</taxon>
        <taxon>Parmales</taxon>
        <taxon>Triparmaceae</taxon>
        <taxon>Tetraparma</taxon>
    </lineage>
</organism>
<comment type="caution">
    <text evidence="1">The sequence shown here is derived from an EMBL/GenBank/DDBJ whole genome shotgun (WGS) entry which is preliminary data.</text>
</comment>